<organism evidence="1 2">
    <name type="scientific">Dendrolimus kikuchii</name>
    <dbReference type="NCBI Taxonomy" id="765133"/>
    <lineage>
        <taxon>Eukaryota</taxon>
        <taxon>Metazoa</taxon>
        <taxon>Ecdysozoa</taxon>
        <taxon>Arthropoda</taxon>
        <taxon>Hexapoda</taxon>
        <taxon>Insecta</taxon>
        <taxon>Pterygota</taxon>
        <taxon>Neoptera</taxon>
        <taxon>Endopterygota</taxon>
        <taxon>Lepidoptera</taxon>
        <taxon>Glossata</taxon>
        <taxon>Ditrysia</taxon>
        <taxon>Bombycoidea</taxon>
        <taxon>Lasiocampidae</taxon>
        <taxon>Dendrolimus</taxon>
    </lineage>
</organism>
<sequence length="109" mass="12105">MKSVLARRINQRGLELPRAIGYGRGGDRCYGGVARFLNGKRSPRSATRAPHQPPEAAGSSPRTALSKPHAPHSRIITTHPITTHWSEVLLKLIQKVSDVLSQKLRRRII</sequence>
<dbReference type="Proteomes" id="UP000824533">
    <property type="component" value="Linkage Group LG06"/>
</dbReference>
<proteinExistence type="predicted"/>
<evidence type="ECO:0000313" key="2">
    <source>
        <dbReference type="Proteomes" id="UP000824533"/>
    </source>
</evidence>
<name>A0ACC1DAE2_9NEOP</name>
<dbReference type="EMBL" id="CM034392">
    <property type="protein sequence ID" value="KAJ0180616.1"/>
    <property type="molecule type" value="Genomic_DNA"/>
</dbReference>
<reference evidence="1 2" key="1">
    <citation type="journal article" date="2021" name="Front. Genet.">
        <title>Chromosome-Level Genome Assembly Reveals Significant Gene Expansion in the Toll and IMD Signaling Pathways of Dendrolimus kikuchii.</title>
        <authorList>
            <person name="Zhou J."/>
            <person name="Wu P."/>
            <person name="Xiong Z."/>
            <person name="Liu N."/>
            <person name="Zhao N."/>
            <person name="Ji M."/>
            <person name="Qiu Y."/>
            <person name="Yang B."/>
        </authorList>
    </citation>
    <scope>NUCLEOTIDE SEQUENCE [LARGE SCALE GENOMIC DNA]</scope>
    <source>
        <strain evidence="1">Ann1</strain>
    </source>
</reference>
<evidence type="ECO:0000313" key="1">
    <source>
        <dbReference type="EMBL" id="KAJ0180616.1"/>
    </source>
</evidence>
<keyword evidence="2" id="KW-1185">Reference proteome</keyword>
<protein>
    <submittedName>
        <fullName evidence="1">Uncharacterized protein</fullName>
    </submittedName>
</protein>
<accession>A0ACC1DAE2</accession>
<comment type="caution">
    <text evidence="1">The sequence shown here is derived from an EMBL/GenBank/DDBJ whole genome shotgun (WGS) entry which is preliminary data.</text>
</comment>
<gene>
    <name evidence="1" type="ORF">K1T71_004020</name>
</gene>